<dbReference type="AlphaFoldDB" id="G8M2V0"/>
<dbReference type="KEGG" id="ccl:Clocl_1578"/>
<protein>
    <submittedName>
        <fullName evidence="1">Uncharacterized protein</fullName>
    </submittedName>
</protein>
<dbReference type="eggNOG" id="ENOG5032VZM">
    <property type="taxonomic scope" value="Bacteria"/>
</dbReference>
<evidence type="ECO:0000313" key="2">
    <source>
        <dbReference type="Proteomes" id="UP000005435"/>
    </source>
</evidence>
<gene>
    <name evidence="1" type="ordered locus">Clocl_1578</name>
</gene>
<reference evidence="1 2" key="2">
    <citation type="journal article" date="2012" name="Stand. Genomic Sci.">
        <title>Complete Genome Sequence of Clostridium clariflavum DSM 19732.</title>
        <authorList>
            <person name="Izquierdo J.A."/>
            <person name="Goodwin L."/>
            <person name="Davenport K.W."/>
            <person name="Teshima H."/>
            <person name="Bruce D."/>
            <person name="Detter C."/>
            <person name="Tapia R."/>
            <person name="Han S."/>
            <person name="Land M."/>
            <person name="Hauser L."/>
            <person name="Jeffries C.D."/>
            <person name="Han J."/>
            <person name="Pitluck S."/>
            <person name="Nolan M."/>
            <person name="Chen A."/>
            <person name="Huntemann M."/>
            <person name="Mavromatis K."/>
            <person name="Mikhailova N."/>
            <person name="Liolios K."/>
            <person name="Woyke T."/>
            <person name="Lynd L.R."/>
        </authorList>
    </citation>
    <scope>NUCLEOTIDE SEQUENCE [LARGE SCALE GENOMIC DNA]</scope>
    <source>
        <strain evidence="2">DSM 19732 / NBRC 101661 / EBR45</strain>
    </source>
</reference>
<dbReference type="EMBL" id="CP003065">
    <property type="protein sequence ID" value="AEV68214.1"/>
    <property type="molecule type" value="Genomic_DNA"/>
</dbReference>
<dbReference type="HOGENOM" id="CLU_1370126_0_0_9"/>
<keyword evidence="2" id="KW-1185">Reference proteome</keyword>
<name>G8M2V0_ACECE</name>
<reference evidence="2" key="1">
    <citation type="submission" date="2011-12" db="EMBL/GenBank/DDBJ databases">
        <title>Complete sequence of Clostridium clariflavum DSM 19732.</title>
        <authorList>
            <consortium name="US DOE Joint Genome Institute"/>
            <person name="Lucas S."/>
            <person name="Han J."/>
            <person name="Lapidus A."/>
            <person name="Cheng J.-F."/>
            <person name="Goodwin L."/>
            <person name="Pitluck S."/>
            <person name="Peters L."/>
            <person name="Teshima H."/>
            <person name="Detter J.C."/>
            <person name="Han C."/>
            <person name="Tapia R."/>
            <person name="Land M."/>
            <person name="Hauser L."/>
            <person name="Kyrpides N."/>
            <person name="Ivanova N."/>
            <person name="Pagani I."/>
            <person name="Kitzmiller T."/>
            <person name="Lynd L."/>
            <person name="Izquierdo J."/>
            <person name="Woyke T."/>
        </authorList>
    </citation>
    <scope>NUCLEOTIDE SEQUENCE [LARGE SCALE GENOMIC DNA]</scope>
    <source>
        <strain evidence="2">DSM 19732 / NBRC 101661 / EBR45</strain>
    </source>
</reference>
<dbReference type="Proteomes" id="UP000005435">
    <property type="component" value="Chromosome"/>
</dbReference>
<sequence>MKRYITKEDIDSLTESQKASLRDLWLPEKYDLAIAYVCINAETDEYDEIEFVVGDVILEGNHITLVDIRHPEIGNSTDAVNSIDENVINNDLDFDEEYNTGLDFDEEFDDGDFEFTYERPTTFSKKDCLPLLSIAQMLEIFERRNYRDANFYIFATSDEKACEIGNNNISLENYGNNAESSELCDVLWEKLKSLL</sequence>
<evidence type="ECO:0000313" key="1">
    <source>
        <dbReference type="EMBL" id="AEV68214.1"/>
    </source>
</evidence>
<proteinExistence type="predicted"/>
<accession>G8M2V0</accession>
<dbReference type="RefSeq" id="WP_014254819.1">
    <property type="nucleotide sequence ID" value="NC_016627.1"/>
</dbReference>
<dbReference type="OrthoDB" id="2082956at2"/>
<organism evidence="1 2">
    <name type="scientific">Acetivibrio clariflavus (strain DSM 19732 / NBRC 101661 / EBR45)</name>
    <name type="common">Clostridium clariflavum</name>
    <dbReference type="NCBI Taxonomy" id="720554"/>
    <lineage>
        <taxon>Bacteria</taxon>
        <taxon>Bacillati</taxon>
        <taxon>Bacillota</taxon>
        <taxon>Clostridia</taxon>
        <taxon>Eubacteriales</taxon>
        <taxon>Oscillospiraceae</taxon>
        <taxon>Acetivibrio</taxon>
    </lineage>
</organism>